<dbReference type="AlphaFoldDB" id="A0A4E0RE19"/>
<comment type="caution">
    <text evidence="2">The sequence shown here is derived from an EMBL/GenBank/DDBJ whole genome shotgun (WGS) entry which is preliminary data.</text>
</comment>
<proteinExistence type="predicted"/>
<evidence type="ECO:0000313" key="2">
    <source>
        <dbReference type="EMBL" id="THD19537.1"/>
    </source>
</evidence>
<feature type="region of interest" description="Disordered" evidence="1">
    <location>
        <begin position="44"/>
        <end position="64"/>
    </location>
</feature>
<feature type="non-terminal residue" evidence="2">
    <location>
        <position position="1"/>
    </location>
</feature>
<feature type="compositionally biased region" description="Low complexity" evidence="1">
    <location>
        <begin position="93"/>
        <end position="102"/>
    </location>
</feature>
<gene>
    <name evidence="2" type="ORF">D915_009782</name>
</gene>
<feature type="compositionally biased region" description="Polar residues" evidence="1">
    <location>
        <begin position="47"/>
        <end position="57"/>
    </location>
</feature>
<keyword evidence="3" id="KW-1185">Reference proteome</keyword>
<sequence>ITSHIHNNIAISSVAFKFCSSHLSSNSNVTESWIEVTPQGLGYLPANPTQNRLSTPRDQARDLEPGGFHTVLEEQLLTRLLSEAQDHSDRVSEASPPSSAPSRNDVTGTGQTDGIVFISSHAFFFTVVKLCQSSPFSPTAGTGLLPLATGPGEWSSRPEVGGYFPVSDPSAAECSPSPELRFDPSCTLQKTWSFRSSAFMKSRIVAWILDHIPGLLSHTAAFLLGTVVSMLLRRRKVIQLS</sequence>
<name>A0A4E0RE19_FASHE</name>
<protein>
    <submittedName>
        <fullName evidence="2">Uncharacterized protein</fullName>
    </submittedName>
</protein>
<accession>A0A4E0RE19</accession>
<feature type="region of interest" description="Disordered" evidence="1">
    <location>
        <begin position="84"/>
        <end position="108"/>
    </location>
</feature>
<dbReference type="EMBL" id="JXXN02006182">
    <property type="protein sequence ID" value="THD19537.1"/>
    <property type="molecule type" value="Genomic_DNA"/>
</dbReference>
<organism evidence="2 3">
    <name type="scientific">Fasciola hepatica</name>
    <name type="common">Liver fluke</name>
    <dbReference type="NCBI Taxonomy" id="6192"/>
    <lineage>
        <taxon>Eukaryota</taxon>
        <taxon>Metazoa</taxon>
        <taxon>Spiralia</taxon>
        <taxon>Lophotrochozoa</taxon>
        <taxon>Platyhelminthes</taxon>
        <taxon>Trematoda</taxon>
        <taxon>Digenea</taxon>
        <taxon>Plagiorchiida</taxon>
        <taxon>Echinostomata</taxon>
        <taxon>Echinostomatoidea</taxon>
        <taxon>Fasciolidae</taxon>
        <taxon>Fasciola</taxon>
    </lineage>
</organism>
<dbReference type="Proteomes" id="UP000230066">
    <property type="component" value="Unassembled WGS sequence"/>
</dbReference>
<reference evidence="2" key="1">
    <citation type="submission" date="2019-03" db="EMBL/GenBank/DDBJ databases">
        <title>Improved annotation for the trematode Fasciola hepatica.</title>
        <authorList>
            <person name="Choi Y.-J."/>
            <person name="Martin J."/>
            <person name="Mitreva M."/>
        </authorList>
    </citation>
    <scope>NUCLEOTIDE SEQUENCE [LARGE SCALE GENOMIC DNA]</scope>
</reference>
<evidence type="ECO:0000313" key="3">
    <source>
        <dbReference type="Proteomes" id="UP000230066"/>
    </source>
</evidence>
<evidence type="ECO:0000256" key="1">
    <source>
        <dbReference type="SAM" id="MobiDB-lite"/>
    </source>
</evidence>